<comment type="caution">
    <text evidence="1">The sequence shown here is derived from an EMBL/GenBank/DDBJ whole genome shotgun (WGS) entry which is preliminary data.</text>
</comment>
<dbReference type="Proteomes" id="UP001054821">
    <property type="component" value="Chromosome 3"/>
</dbReference>
<evidence type="ECO:0000313" key="1">
    <source>
        <dbReference type="EMBL" id="KAI5338230.1"/>
    </source>
</evidence>
<dbReference type="EMBL" id="JAJFAZ020000003">
    <property type="protein sequence ID" value="KAI5338230.1"/>
    <property type="molecule type" value="Genomic_DNA"/>
</dbReference>
<accession>A0AAD4Z9U6</accession>
<name>A0AAD4Z9U6_PRUDU</name>
<proteinExistence type="predicted"/>
<evidence type="ECO:0008006" key="3">
    <source>
        <dbReference type="Google" id="ProtNLM"/>
    </source>
</evidence>
<organism evidence="1 2">
    <name type="scientific">Prunus dulcis</name>
    <name type="common">Almond</name>
    <name type="synonym">Amygdalus dulcis</name>
    <dbReference type="NCBI Taxonomy" id="3755"/>
    <lineage>
        <taxon>Eukaryota</taxon>
        <taxon>Viridiplantae</taxon>
        <taxon>Streptophyta</taxon>
        <taxon>Embryophyta</taxon>
        <taxon>Tracheophyta</taxon>
        <taxon>Spermatophyta</taxon>
        <taxon>Magnoliopsida</taxon>
        <taxon>eudicotyledons</taxon>
        <taxon>Gunneridae</taxon>
        <taxon>Pentapetalae</taxon>
        <taxon>rosids</taxon>
        <taxon>fabids</taxon>
        <taxon>Rosales</taxon>
        <taxon>Rosaceae</taxon>
        <taxon>Amygdaloideae</taxon>
        <taxon>Amygdaleae</taxon>
        <taxon>Prunus</taxon>
    </lineage>
</organism>
<dbReference type="AlphaFoldDB" id="A0AAD4Z9U6"/>
<gene>
    <name evidence="1" type="ORF">L3X38_017501</name>
</gene>
<keyword evidence="2" id="KW-1185">Reference proteome</keyword>
<reference evidence="1 2" key="1">
    <citation type="journal article" date="2022" name="G3 (Bethesda)">
        <title>Whole-genome sequence and methylome profiling of the almond [Prunus dulcis (Mill.) D.A. Webb] cultivar 'Nonpareil'.</title>
        <authorList>
            <person name="D'Amico-Willman K.M."/>
            <person name="Ouma W.Z."/>
            <person name="Meulia T."/>
            <person name="Sideli G.M."/>
            <person name="Gradziel T.M."/>
            <person name="Fresnedo-Ramirez J."/>
        </authorList>
    </citation>
    <scope>NUCLEOTIDE SEQUENCE [LARGE SCALE GENOMIC DNA]</scope>
    <source>
        <strain evidence="1">Clone GOH B32 T37-40</strain>
    </source>
</reference>
<evidence type="ECO:0000313" key="2">
    <source>
        <dbReference type="Proteomes" id="UP001054821"/>
    </source>
</evidence>
<protein>
    <recommendedName>
        <fullName evidence="3">Reverse transcriptase-like protein</fullName>
    </recommendedName>
</protein>
<sequence>MALLAKQLWRLIQTPNALVARILKARYFKNCSILEAQIGHSPSYIWQSLCKAHVLIEQGSRWRIGNGHSVRIWGDRWLPNSESFQVSSSQAEGFEEAKVNSLINPVTMKWREDLLQAWFSPEEVNCIRNIPLSFRHPPDTLIWHFERGGQYTVARRVLLQQDGDDTNTNGGLIVAFEHVWKKIWKAGYHQRFVYSSGALS</sequence>